<sequence length="84" mass="9136">MFGRVGAVDEEGRPGEDGDAEEDWLPREGMSWERDGVDVDWAERVAPMPARSAHASARSVGSEREEADVMRVWERGGGGGVCDC</sequence>
<dbReference type="EMBL" id="QNRR01000013">
    <property type="protein sequence ID" value="RBP37715.1"/>
    <property type="molecule type" value="Genomic_DNA"/>
</dbReference>
<accession>A0A366H9F1</accession>
<proteinExistence type="predicted"/>
<evidence type="ECO:0000313" key="3">
    <source>
        <dbReference type="Proteomes" id="UP000253426"/>
    </source>
</evidence>
<dbReference type="Proteomes" id="UP000253426">
    <property type="component" value="Unassembled WGS sequence"/>
</dbReference>
<comment type="caution">
    <text evidence="2">The sequence shown here is derived from an EMBL/GenBank/DDBJ whole genome shotgun (WGS) entry which is preliminary data.</text>
</comment>
<reference evidence="2 3" key="1">
    <citation type="submission" date="2018-06" db="EMBL/GenBank/DDBJ databases">
        <title>Genomic Encyclopedia of Type Strains, Phase IV (KMG-IV): sequencing the most valuable type-strain genomes for metagenomic binning, comparative biology and taxonomic classification.</title>
        <authorList>
            <person name="Goeker M."/>
        </authorList>
    </citation>
    <scope>NUCLEOTIDE SEQUENCE [LARGE SCALE GENOMIC DNA]</scope>
    <source>
        <strain evidence="2 3">DSM 25532</strain>
    </source>
</reference>
<evidence type="ECO:0000313" key="2">
    <source>
        <dbReference type="EMBL" id="RBP37715.1"/>
    </source>
</evidence>
<name>A0A366H9F1_9BACT</name>
<evidence type="ECO:0000256" key="1">
    <source>
        <dbReference type="SAM" id="MobiDB-lite"/>
    </source>
</evidence>
<organism evidence="2 3">
    <name type="scientific">Roseimicrobium gellanilyticum</name>
    <dbReference type="NCBI Taxonomy" id="748857"/>
    <lineage>
        <taxon>Bacteria</taxon>
        <taxon>Pseudomonadati</taxon>
        <taxon>Verrucomicrobiota</taxon>
        <taxon>Verrucomicrobiia</taxon>
        <taxon>Verrucomicrobiales</taxon>
        <taxon>Verrucomicrobiaceae</taxon>
        <taxon>Roseimicrobium</taxon>
    </lineage>
</organism>
<dbReference type="AlphaFoldDB" id="A0A366H9F1"/>
<protein>
    <submittedName>
        <fullName evidence="2">Uncharacterized protein</fullName>
    </submittedName>
</protein>
<feature type="region of interest" description="Disordered" evidence="1">
    <location>
        <begin position="1"/>
        <end position="30"/>
    </location>
</feature>
<keyword evidence="3" id="KW-1185">Reference proteome</keyword>
<gene>
    <name evidence="2" type="ORF">DES53_11397</name>
</gene>